<dbReference type="Proteomes" id="UP000579153">
    <property type="component" value="Unassembled WGS sequence"/>
</dbReference>
<evidence type="ECO:0008006" key="3">
    <source>
        <dbReference type="Google" id="ProtNLM"/>
    </source>
</evidence>
<keyword evidence="2" id="KW-1185">Reference proteome</keyword>
<dbReference type="Pfam" id="PF14435">
    <property type="entry name" value="SUKH-4"/>
    <property type="match status" value="1"/>
</dbReference>
<dbReference type="AlphaFoldDB" id="A0A7W9G2K9"/>
<sequence length="460" mass="50031">MVTHEEMVEAFGDEGLLLMDVEQCREKGLSEADVRILSEVGLPVRADQAFTTFLADEPRVGSLVVFRTPGGDLNVLTLGGTSGDSGMRYFLDIRSGVVGLLSMDETPQAEKVNSSLANFVEFLYRLRLRQQALNGESPEAGKEYTEKLWLSLKELDPDAFDDAEAWWSMVMDTLMSRNLISETRAFLEQRRAEVADTLSKLIEFEEAVAPRGTQREGFDRALSRLEHEGWQIVDAKRFASDTGTSGLLSPCADHFTPDGALADDVPLAWRGGLPSNIQAAFAREGLVVSVPGQAGQDDDYDALLEMDADELAEHGDALMDSVIASVHGLKKPEEGVVTCLAADRSSDLCRISAAFDRLAAHGYLAEPDLWPTASGAWQQVHEAAAAAGQPPRAVFWTTQSHTASFDAYGDLVDELVLQWAGDPELIAQALAGTGLEVEVPEHESTAFLLRPASKGRFEVS</sequence>
<dbReference type="EMBL" id="JACHMB010000001">
    <property type="protein sequence ID" value="MBB5776028.1"/>
    <property type="molecule type" value="Genomic_DNA"/>
</dbReference>
<protein>
    <recommendedName>
        <fullName evidence="3">SUKH-4 immunity protein of toxin-antitoxin system</fullName>
    </recommendedName>
</protein>
<dbReference type="InterPro" id="IPR025851">
    <property type="entry name" value="SUKH-4"/>
</dbReference>
<comment type="caution">
    <text evidence="1">The sequence shown here is derived from an EMBL/GenBank/DDBJ whole genome shotgun (WGS) entry which is preliminary data.</text>
</comment>
<reference evidence="1 2" key="1">
    <citation type="submission" date="2020-08" db="EMBL/GenBank/DDBJ databases">
        <title>Sequencing the genomes of 1000 actinobacteria strains.</title>
        <authorList>
            <person name="Klenk H.-P."/>
        </authorList>
    </citation>
    <scope>NUCLEOTIDE SEQUENCE [LARGE SCALE GENOMIC DNA]</scope>
    <source>
        <strain evidence="1 2">DSM 45507</strain>
    </source>
</reference>
<evidence type="ECO:0000313" key="2">
    <source>
        <dbReference type="Proteomes" id="UP000579153"/>
    </source>
</evidence>
<organism evidence="1 2">
    <name type="scientific">Nonomuraea jabiensis</name>
    <dbReference type="NCBI Taxonomy" id="882448"/>
    <lineage>
        <taxon>Bacteria</taxon>
        <taxon>Bacillati</taxon>
        <taxon>Actinomycetota</taxon>
        <taxon>Actinomycetes</taxon>
        <taxon>Streptosporangiales</taxon>
        <taxon>Streptosporangiaceae</taxon>
        <taxon>Nonomuraea</taxon>
    </lineage>
</organism>
<name>A0A7W9G2K9_9ACTN</name>
<proteinExistence type="predicted"/>
<accession>A0A7W9G2K9</accession>
<evidence type="ECO:0000313" key="1">
    <source>
        <dbReference type="EMBL" id="MBB5776028.1"/>
    </source>
</evidence>
<dbReference type="RefSeq" id="WP_185069618.1">
    <property type="nucleotide sequence ID" value="NZ_JACHMB010000001.1"/>
</dbReference>
<gene>
    <name evidence="1" type="ORF">HD596_002784</name>
</gene>